<accession>A0A1H8KF06</accession>
<protein>
    <submittedName>
        <fullName evidence="1">Uncharacterized protein</fullName>
    </submittedName>
</protein>
<dbReference type="EMBL" id="FODB01000031">
    <property type="protein sequence ID" value="SEN91562.1"/>
    <property type="molecule type" value="Genomic_DNA"/>
</dbReference>
<organism evidence="1 2">
    <name type="scientific">Vreelandella aquamarina</name>
    <dbReference type="NCBI Taxonomy" id="77097"/>
    <lineage>
        <taxon>Bacteria</taxon>
        <taxon>Pseudomonadati</taxon>
        <taxon>Pseudomonadota</taxon>
        <taxon>Gammaproteobacteria</taxon>
        <taxon>Oceanospirillales</taxon>
        <taxon>Halomonadaceae</taxon>
        <taxon>Vreelandella</taxon>
    </lineage>
</organism>
<dbReference type="AlphaFoldDB" id="A0A1H8KF06"/>
<dbReference type="Proteomes" id="UP000199493">
    <property type="component" value="Unassembled WGS sequence"/>
</dbReference>
<sequence>MQTPFLKFCLIPNLVIAICR</sequence>
<evidence type="ECO:0000313" key="1">
    <source>
        <dbReference type="EMBL" id="SEN91562.1"/>
    </source>
</evidence>
<gene>
    <name evidence="1" type="ORF">SAMN04490369_103120</name>
</gene>
<evidence type="ECO:0000313" key="2">
    <source>
        <dbReference type="Proteomes" id="UP000199493"/>
    </source>
</evidence>
<name>A0A1H8KF06_9GAMM</name>
<proteinExistence type="predicted"/>
<reference evidence="1 2" key="1">
    <citation type="submission" date="2016-10" db="EMBL/GenBank/DDBJ databases">
        <authorList>
            <person name="de Groot N.N."/>
        </authorList>
    </citation>
    <scope>NUCLEOTIDE SEQUENCE [LARGE SCALE GENOMIC DNA]</scope>
    <source>
        <strain evidence="1 2">558</strain>
    </source>
</reference>